<sequence length="148" mass="15914">MKTRSIVLNLAAFCTLVVFSLSCTDHEGPAPGTVRREIVAKGLNTPLGLTFDPGGRLFVSEAGSGQFNSQISIIENNQARPVITGLLSAKDGPAFLGITHLLFANDSLYFLHGINGMLYSVKASELNPAQPLGEQKLTSQFLRLLWIA</sequence>
<reference evidence="3" key="1">
    <citation type="submission" date="2013-09" db="EMBL/GenBank/DDBJ databases">
        <title>Corchorus olitorius genome sequencing.</title>
        <authorList>
            <person name="Alam M."/>
            <person name="Haque M.S."/>
            <person name="Islam M.S."/>
            <person name="Emdad E.M."/>
            <person name="Islam M.M."/>
            <person name="Ahmed B."/>
            <person name="Halim A."/>
            <person name="Hossen Q.M.M."/>
            <person name="Hossain M.Z."/>
            <person name="Ahmed R."/>
            <person name="Khan M.M."/>
            <person name="Islam R."/>
            <person name="Rashid M.M."/>
            <person name="Khan S.A."/>
            <person name="Rahman M.S."/>
            <person name="Alam M."/>
            <person name="Yahiya A.S."/>
            <person name="Khan M.S."/>
            <person name="Azam M.S."/>
            <person name="Haque T."/>
            <person name="Lashkar M.Z.H."/>
            <person name="Akhand A.I."/>
            <person name="Morshed G."/>
            <person name="Roy S."/>
            <person name="Uddin K.S."/>
            <person name="Rabeya T."/>
            <person name="Hossain A.S."/>
            <person name="Chowdhury A."/>
            <person name="Snigdha A.R."/>
            <person name="Mortoza M.S."/>
            <person name="Matin S.A."/>
            <person name="Hoque S.M.E."/>
            <person name="Islam M.K."/>
            <person name="Roy D.K."/>
            <person name="Haider R."/>
            <person name="Moosa M.M."/>
            <person name="Elias S.M."/>
            <person name="Hasan A.M."/>
            <person name="Jahan S."/>
            <person name="Shafiuddin M."/>
            <person name="Mahmood N."/>
            <person name="Shommy N.S."/>
        </authorList>
    </citation>
    <scope>NUCLEOTIDE SEQUENCE [LARGE SCALE GENOMIC DNA]</scope>
    <source>
        <strain evidence="3">cv. O-4</strain>
    </source>
</reference>
<accession>A0A1R3L366</accession>
<comment type="caution">
    <text evidence="2">The sequence shown here is derived from an EMBL/GenBank/DDBJ whole genome shotgun (WGS) entry which is preliminary data.</text>
</comment>
<dbReference type="InterPro" id="IPR011042">
    <property type="entry name" value="6-blade_b-propeller_TolB-like"/>
</dbReference>
<name>A0A1R3L366_9ROSI</name>
<dbReference type="PROSITE" id="PS51257">
    <property type="entry name" value="PROKAR_LIPOPROTEIN"/>
    <property type="match status" value="1"/>
</dbReference>
<dbReference type="Proteomes" id="UP000187203">
    <property type="component" value="Unassembled WGS sequence"/>
</dbReference>
<proteinExistence type="predicted"/>
<dbReference type="Gene3D" id="2.120.10.30">
    <property type="entry name" value="TolB, C-terminal domain"/>
    <property type="match status" value="1"/>
</dbReference>
<feature type="chain" id="PRO_5012141977" evidence="1">
    <location>
        <begin position="23"/>
        <end position="148"/>
    </location>
</feature>
<evidence type="ECO:0000313" key="2">
    <source>
        <dbReference type="EMBL" id="OMP13747.1"/>
    </source>
</evidence>
<dbReference type="EMBL" id="AWUE01003387">
    <property type="protein sequence ID" value="OMP13747.1"/>
    <property type="molecule type" value="Genomic_DNA"/>
</dbReference>
<gene>
    <name evidence="2" type="ORF">COLO4_01040</name>
</gene>
<keyword evidence="1" id="KW-0732">Signal</keyword>
<evidence type="ECO:0000313" key="3">
    <source>
        <dbReference type="Proteomes" id="UP000187203"/>
    </source>
</evidence>
<dbReference type="AlphaFoldDB" id="A0A1R3L366"/>
<evidence type="ECO:0000256" key="1">
    <source>
        <dbReference type="SAM" id="SignalP"/>
    </source>
</evidence>
<protein>
    <submittedName>
        <fullName evidence="2">Six-bladed beta-propeller, TolB-like protein</fullName>
    </submittedName>
</protein>
<keyword evidence="3" id="KW-1185">Reference proteome</keyword>
<feature type="signal peptide" evidence="1">
    <location>
        <begin position="1"/>
        <end position="22"/>
    </location>
</feature>
<dbReference type="SUPFAM" id="SSF63829">
    <property type="entry name" value="Calcium-dependent phosphotriesterase"/>
    <property type="match status" value="1"/>
</dbReference>
<organism evidence="2 3">
    <name type="scientific">Corchorus olitorius</name>
    <dbReference type="NCBI Taxonomy" id="93759"/>
    <lineage>
        <taxon>Eukaryota</taxon>
        <taxon>Viridiplantae</taxon>
        <taxon>Streptophyta</taxon>
        <taxon>Embryophyta</taxon>
        <taxon>Tracheophyta</taxon>
        <taxon>Spermatophyta</taxon>
        <taxon>Magnoliopsida</taxon>
        <taxon>eudicotyledons</taxon>
        <taxon>Gunneridae</taxon>
        <taxon>Pentapetalae</taxon>
        <taxon>rosids</taxon>
        <taxon>malvids</taxon>
        <taxon>Malvales</taxon>
        <taxon>Malvaceae</taxon>
        <taxon>Grewioideae</taxon>
        <taxon>Apeibeae</taxon>
        <taxon>Corchorus</taxon>
    </lineage>
</organism>